<keyword evidence="3" id="KW-1185">Reference proteome</keyword>
<keyword evidence="1" id="KW-0472">Membrane</keyword>
<feature type="transmembrane region" description="Helical" evidence="1">
    <location>
        <begin position="135"/>
        <end position="154"/>
    </location>
</feature>
<evidence type="ECO:0000313" key="2">
    <source>
        <dbReference type="EMBL" id="GGC63172.1"/>
    </source>
</evidence>
<dbReference type="Proteomes" id="UP000641514">
    <property type="component" value="Unassembled WGS sequence"/>
</dbReference>
<evidence type="ECO:0000313" key="3">
    <source>
        <dbReference type="Proteomes" id="UP000641514"/>
    </source>
</evidence>
<evidence type="ECO:0000256" key="1">
    <source>
        <dbReference type="SAM" id="Phobius"/>
    </source>
</evidence>
<accession>A0A916XD68</accession>
<feature type="transmembrane region" description="Helical" evidence="1">
    <location>
        <begin position="54"/>
        <end position="72"/>
    </location>
</feature>
<dbReference type="EMBL" id="BMJH01000001">
    <property type="protein sequence ID" value="GGC63172.1"/>
    <property type="molecule type" value="Genomic_DNA"/>
</dbReference>
<dbReference type="AlphaFoldDB" id="A0A916XD68"/>
<keyword evidence="1" id="KW-0812">Transmembrane</keyword>
<feature type="transmembrane region" description="Helical" evidence="1">
    <location>
        <begin position="27"/>
        <end position="48"/>
    </location>
</feature>
<reference evidence="2" key="1">
    <citation type="journal article" date="2014" name="Int. J. Syst. Evol. Microbiol.">
        <title>Complete genome sequence of Corynebacterium casei LMG S-19264T (=DSM 44701T), isolated from a smear-ripened cheese.</title>
        <authorList>
            <consortium name="US DOE Joint Genome Institute (JGI-PGF)"/>
            <person name="Walter F."/>
            <person name="Albersmeier A."/>
            <person name="Kalinowski J."/>
            <person name="Ruckert C."/>
        </authorList>
    </citation>
    <scope>NUCLEOTIDE SEQUENCE</scope>
    <source>
        <strain evidence="2">CGMCC 1.15478</strain>
    </source>
</reference>
<comment type="caution">
    <text evidence="2">The sequence shown here is derived from an EMBL/GenBank/DDBJ whole genome shotgun (WGS) entry which is preliminary data.</text>
</comment>
<dbReference type="RefSeq" id="WP_188672022.1">
    <property type="nucleotide sequence ID" value="NZ_BMJH01000001.1"/>
</dbReference>
<evidence type="ECO:0008006" key="4">
    <source>
        <dbReference type="Google" id="ProtNLM"/>
    </source>
</evidence>
<feature type="transmembrane region" description="Helical" evidence="1">
    <location>
        <begin position="110"/>
        <end position="129"/>
    </location>
</feature>
<name>A0A916XD68_9ACTN</name>
<keyword evidence="1" id="KW-1133">Transmembrane helix</keyword>
<sequence>MTPSEPNSTVSWPSVWPVPQATTREKIIYAVLGILGVSMLITGAVGALNGKPTFLIYGGLLAILFGLGIVHFRHHTRPQFDRNDISIGTDRDGNPVTVLQRSPVLFNLRTAMMAVATLLFIVSAIDHYFDEGTEGIFGVIIYSIIALFFGWYLLSVATGSLQRGHVELSPTGIRFRGWSVEANLTWREIIAVYPEYEDRVRKVLVVGDPERTWQFDYTVKLWRIDRLTVVPMLDIDTRKFRLPPQLLRAIFAQYWENPSSRNELGTQRSLDRIHSLWDRSTR</sequence>
<protein>
    <recommendedName>
        <fullName evidence="4">PH domain-containing protein</fullName>
    </recommendedName>
</protein>
<reference evidence="2" key="2">
    <citation type="submission" date="2020-09" db="EMBL/GenBank/DDBJ databases">
        <authorList>
            <person name="Sun Q."/>
            <person name="Zhou Y."/>
        </authorList>
    </citation>
    <scope>NUCLEOTIDE SEQUENCE</scope>
    <source>
        <strain evidence="2">CGMCC 1.15478</strain>
    </source>
</reference>
<proteinExistence type="predicted"/>
<organism evidence="2 3">
    <name type="scientific">Hoyosella rhizosphaerae</name>
    <dbReference type="NCBI Taxonomy" id="1755582"/>
    <lineage>
        <taxon>Bacteria</taxon>
        <taxon>Bacillati</taxon>
        <taxon>Actinomycetota</taxon>
        <taxon>Actinomycetes</taxon>
        <taxon>Mycobacteriales</taxon>
        <taxon>Hoyosellaceae</taxon>
        <taxon>Hoyosella</taxon>
    </lineage>
</organism>
<gene>
    <name evidence="2" type="ORF">GCM10011410_14490</name>
</gene>